<sequence>SFPLPSINLTGLFELLDSSIPFKVHSSSTSPPICLKSLKNKF</sequence>
<reference evidence="1" key="1">
    <citation type="journal article" date="2020" name="Ecol. Evol.">
        <title>Genome structure and content of the rice root-knot nematode (Meloidogyne graminicola).</title>
        <authorList>
            <person name="Phan N.T."/>
            <person name="Danchin E.G.J."/>
            <person name="Klopp C."/>
            <person name="Perfus-Barbeoch L."/>
            <person name="Kozlowski D.K."/>
            <person name="Koutsovoulos G.D."/>
            <person name="Lopez-Roques C."/>
            <person name="Bouchez O."/>
            <person name="Zahm M."/>
            <person name="Besnard G."/>
            <person name="Bellafiore S."/>
        </authorList>
    </citation>
    <scope>NUCLEOTIDE SEQUENCE</scope>
    <source>
        <strain evidence="1">VN-18</strain>
    </source>
</reference>
<evidence type="ECO:0000313" key="1">
    <source>
        <dbReference type="EMBL" id="KAF7633385.1"/>
    </source>
</evidence>
<name>A0A8S9ZJ60_9BILA</name>
<accession>A0A8S9ZJ60</accession>
<dbReference type="Proteomes" id="UP000605970">
    <property type="component" value="Unassembled WGS sequence"/>
</dbReference>
<evidence type="ECO:0000313" key="2">
    <source>
        <dbReference type="Proteomes" id="UP000605970"/>
    </source>
</evidence>
<gene>
    <name evidence="1" type="ORF">Mgra_00007177</name>
</gene>
<feature type="non-terminal residue" evidence="1">
    <location>
        <position position="1"/>
    </location>
</feature>
<keyword evidence="2" id="KW-1185">Reference proteome</keyword>
<proteinExistence type="predicted"/>
<dbReference type="EMBL" id="JABEBT010000077">
    <property type="protein sequence ID" value="KAF7633385.1"/>
    <property type="molecule type" value="Genomic_DNA"/>
</dbReference>
<comment type="caution">
    <text evidence="1">The sequence shown here is derived from an EMBL/GenBank/DDBJ whole genome shotgun (WGS) entry which is preliminary data.</text>
</comment>
<organism evidence="1 2">
    <name type="scientific">Meloidogyne graminicola</name>
    <dbReference type="NCBI Taxonomy" id="189291"/>
    <lineage>
        <taxon>Eukaryota</taxon>
        <taxon>Metazoa</taxon>
        <taxon>Ecdysozoa</taxon>
        <taxon>Nematoda</taxon>
        <taxon>Chromadorea</taxon>
        <taxon>Rhabditida</taxon>
        <taxon>Tylenchina</taxon>
        <taxon>Tylenchomorpha</taxon>
        <taxon>Tylenchoidea</taxon>
        <taxon>Meloidogynidae</taxon>
        <taxon>Meloidogyninae</taxon>
        <taxon>Meloidogyne</taxon>
    </lineage>
</organism>
<protein>
    <submittedName>
        <fullName evidence="1">Uncharacterized protein</fullName>
    </submittedName>
</protein>
<dbReference type="AlphaFoldDB" id="A0A8S9ZJ60"/>